<keyword evidence="4" id="KW-1185">Reference proteome</keyword>
<feature type="transmembrane region" description="Helical" evidence="2">
    <location>
        <begin position="264"/>
        <end position="282"/>
    </location>
</feature>
<dbReference type="OrthoDB" id="328278at2157"/>
<evidence type="ECO:0000256" key="1">
    <source>
        <dbReference type="SAM" id="MobiDB-lite"/>
    </source>
</evidence>
<accession>A0A1I5VJM6</accession>
<evidence type="ECO:0000313" key="3">
    <source>
        <dbReference type="EMBL" id="SFQ07680.1"/>
    </source>
</evidence>
<feature type="transmembrane region" description="Helical" evidence="2">
    <location>
        <begin position="48"/>
        <end position="68"/>
    </location>
</feature>
<dbReference type="Proteomes" id="UP000183769">
    <property type="component" value="Unassembled WGS sequence"/>
</dbReference>
<keyword evidence="2" id="KW-0472">Membrane</keyword>
<feature type="compositionally biased region" description="Acidic residues" evidence="1">
    <location>
        <begin position="204"/>
        <end position="216"/>
    </location>
</feature>
<dbReference type="EMBL" id="FOXI01000018">
    <property type="protein sequence ID" value="SFQ07680.1"/>
    <property type="molecule type" value="Genomic_DNA"/>
</dbReference>
<evidence type="ECO:0000313" key="4">
    <source>
        <dbReference type="Proteomes" id="UP000183769"/>
    </source>
</evidence>
<feature type="compositionally biased region" description="Acidic residues" evidence="1">
    <location>
        <begin position="174"/>
        <end position="185"/>
    </location>
</feature>
<reference evidence="4" key="1">
    <citation type="submission" date="2016-10" db="EMBL/GenBank/DDBJ databases">
        <authorList>
            <person name="Varghese N."/>
            <person name="Submissions S."/>
        </authorList>
    </citation>
    <scope>NUCLEOTIDE SEQUENCE [LARGE SCALE GENOMIC DNA]</scope>
    <source>
        <strain evidence="4">CGMCC 1.10329</strain>
    </source>
</reference>
<feature type="transmembrane region" description="Helical" evidence="2">
    <location>
        <begin position="239"/>
        <end position="258"/>
    </location>
</feature>
<feature type="transmembrane region" description="Helical" evidence="2">
    <location>
        <begin position="88"/>
        <end position="110"/>
    </location>
</feature>
<feature type="region of interest" description="Disordered" evidence="1">
    <location>
        <begin position="168"/>
        <end position="218"/>
    </location>
</feature>
<keyword evidence="2" id="KW-1133">Transmembrane helix</keyword>
<dbReference type="AlphaFoldDB" id="A0A1I5VJM6"/>
<name>A0A1I5VJM6_9EURY</name>
<sequence>MGLLTSAVAFLKGLLKLLLRSVLFPFRLPKKLWNTVTGIRTASPASKALLVVVFALAAVAGAGVFYMTQAEVEVSASSAPLLSAVLEWATSGWGYVFAAIVFGRGSIWGIRKARIVKAARETGHKPQTVGRMADEIRTTDGTNRAIIFGDDDSASARERIRQAFNGNDDRISFDEEADPSEEVVDEPAATEPGAMNLPERATDSEAEPEPEADEDAPSNAERFKLWRMDLATGLRTDDVIWKLLVPAGIVFVLELILVRFWVQWWLYPSLLAGALLVGVGVYRGDQWLRQRRLRSLRQDRGGETWEEIAVLVKTVDAEGMTCHMGFLAGRTYASTDREELIDTLATRALERAYGYHPSPAIEERYAWCLDRYILNFAGWRENMEKPQVMDQLVNEVLDSEDGMLPKEVLAQRVVEHDRRHVWMGLRYVGIGYDPDLVAECYDELVPNTLVEHEFTIRAPDGNREVTAVRARTETLPPDVAKLRASFSDRFPIRQMPDRYSLPGVDPDESTRGFRVENSGSIVWCPNSY</sequence>
<gene>
    <name evidence="3" type="ORF">SAMN05216277_11839</name>
</gene>
<dbReference type="RefSeq" id="WP_074880307.1">
    <property type="nucleotide sequence ID" value="NZ_FOXI01000018.1"/>
</dbReference>
<organism evidence="3 4">
    <name type="scientific">Halolamina pelagica</name>
    <dbReference type="NCBI Taxonomy" id="699431"/>
    <lineage>
        <taxon>Archaea</taxon>
        <taxon>Methanobacteriati</taxon>
        <taxon>Methanobacteriota</taxon>
        <taxon>Stenosarchaea group</taxon>
        <taxon>Halobacteria</taxon>
        <taxon>Halobacteriales</taxon>
        <taxon>Haloferacaceae</taxon>
    </lineage>
</organism>
<evidence type="ECO:0000256" key="2">
    <source>
        <dbReference type="SAM" id="Phobius"/>
    </source>
</evidence>
<keyword evidence="2" id="KW-0812">Transmembrane</keyword>
<proteinExistence type="predicted"/>
<protein>
    <submittedName>
        <fullName evidence="3">Uncharacterized protein</fullName>
    </submittedName>
</protein>